<evidence type="ECO:0000313" key="2">
    <source>
        <dbReference type="EMBL" id="VTR26029.1"/>
    </source>
</evidence>
<name>A0A4U9U323_SERFO</name>
<proteinExistence type="predicted"/>
<feature type="domain" description="Orn/Lys/Arg decarboxylase N-terminal" evidence="1">
    <location>
        <begin position="5"/>
        <end position="56"/>
    </location>
</feature>
<dbReference type="AlphaFoldDB" id="A0A4U9U323"/>
<dbReference type="EC" id="4.1.1.17" evidence="2"/>
<dbReference type="InterPro" id="IPR011006">
    <property type="entry name" value="CheY-like_superfamily"/>
</dbReference>
<sequence>MMKELKIATSASLVASIETLREIVRVGQTDYTDVAAAVVSVSDVDAGILATLKATALRSRRLLPLRGMSSSPRITCR</sequence>
<reference evidence="2" key="1">
    <citation type="submission" date="2019-05" db="EMBL/GenBank/DDBJ databases">
        <authorList>
            <consortium name="Pathogen Informatics"/>
        </authorList>
    </citation>
    <scope>NUCLEOTIDE SEQUENCE [LARGE SCALE GENOMIC DNA]</scope>
    <source>
        <strain evidence="2">NCTC12965</strain>
    </source>
</reference>
<organism evidence="2">
    <name type="scientific">Serratia fonticola</name>
    <dbReference type="NCBI Taxonomy" id="47917"/>
    <lineage>
        <taxon>Bacteria</taxon>
        <taxon>Pseudomonadati</taxon>
        <taxon>Pseudomonadota</taxon>
        <taxon>Gammaproteobacteria</taxon>
        <taxon>Enterobacterales</taxon>
        <taxon>Yersiniaceae</taxon>
        <taxon>Serratia</taxon>
    </lineage>
</organism>
<keyword evidence="2" id="KW-0456">Lyase</keyword>
<evidence type="ECO:0000259" key="1">
    <source>
        <dbReference type="Pfam" id="PF03709"/>
    </source>
</evidence>
<dbReference type="GO" id="GO:0004586">
    <property type="term" value="F:ornithine decarboxylase activity"/>
    <property type="evidence" value="ECO:0007669"/>
    <property type="project" value="UniProtKB-EC"/>
</dbReference>
<dbReference type="InterPro" id="IPR027464">
    <property type="entry name" value="Ornithine_deCO2ase_N"/>
</dbReference>
<dbReference type="EMBL" id="CABEEZ010000042">
    <property type="protein sequence ID" value="VTR26029.1"/>
    <property type="molecule type" value="Genomic_DNA"/>
</dbReference>
<protein>
    <submittedName>
        <fullName evidence="2">Ornithine decarboxylase, constitutive</fullName>
        <ecNumber evidence="2">4.1.1.17</ecNumber>
    </submittedName>
</protein>
<gene>
    <name evidence="2" type="primary">speC_7</name>
    <name evidence="2" type="ORF">NCTC12965_02280</name>
</gene>
<dbReference type="SUPFAM" id="SSF52172">
    <property type="entry name" value="CheY-like"/>
    <property type="match status" value="1"/>
</dbReference>
<dbReference type="Gene3D" id="3.40.50.220">
    <property type="match status" value="1"/>
</dbReference>
<dbReference type="InterPro" id="IPR005308">
    <property type="entry name" value="OKR_de-COase_N"/>
</dbReference>
<accession>A0A4U9U323</accession>
<dbReference type="Pfam" id="PF03709">
    <property type="entry name" value="OKR_DC_1_N"/>
    <property type="match status" value="1"/>
</dbReference>